<dbReference type="PANTHER" id="PTHR45752:SF195">
    <property type="entry name" value="LEUCINE-RICH REPEAT (LRR) FAMILY PROTEIN-RELATED"/>
    <property type="match status" value="1"/>
</dbReference>
<dbReference type="SUPFAM" id="SSF52058">
    <property type="entry name" value="L domain-like"/>
    <property type="match status" value="1"/>
</dbReference>
<dbReference type="InterPro" id="IPR001611">
    <property type="entry name" value="Leu-rich_rpt"/>
</dbReference>
<dbReference type="Proteomes" id="UP000806378">
    <property type="component" value="Unassembled WGS sequence"/>
</dbReference>
<accession>A0A8T0CST0</accession>
<dbReference type="Gramene" id="rna-gnl|WGS:JABURB|Cocit.L0972.1">
    <property type="protein sequence ID" value="cds-KAF7849326.1"/>
    <property type="gene ID" value="gene-BT93_L0972"/>
</dbReference>
<dbReference type="EMBL" id="MU089805">
    <property type="protein sequence ID" value="KAF7849326.1"/>
    <property type="molecule type" value="Genomic_DNA"/>
</dbReference>
<organism evidence="1 2">
    <name type="scientific">Corymbia citriodora subsp. variegata</name>
    <dbReference type="NCBI Taxonomy" id="360336"/>
    <lineage>
        <taxon>Eukaryota</taxon>
        <taxon>Viridiplantae</taxon>
        <taxon>Streptophyta</taxon>
        <taxon>Embryophyta</taxon>
        <taxon>Tracheophyta</taxon>
        <taxon>Spermatophyta</taxon>
        <taxon>Magnoliopsida</taxon>
        <taxon>eudicotyledons</taxon>
        <taxon>Gunneridae</taxon>
        <taxon>Pentapetalae</taxon>
        <taxon>rosids</taxon>
        <taxon>malvids</taxon>
        <taxon>Myrtales</taxon>
        <taxon>Myrtaceae</taxon>
        <taxon>Myrtoideae</taxon>
        <taxon>Eucalypteae</taxon>
        <taxon>Corymbia</taxon>
    </lineage>
</organism>
<protein>
    <submittedName>
        <fullName evidence="1">Uncharacterized protein</fullName>
    </submittedName>
</protein>
<keyword evidence="2" id="KW-1185">Reference proteome</keyword>
<dbReference type="InterPro" id="IPR050715">
    <property type="entry name" value="LRR-SigEffector_domain"/>
</dbReference>
<dbReference type="PANTHER" id="PTHR45752">
    <property type="entry name" value="LEUCINE-RICH REPEAT-CONTAINING"/>
    <property type="match status" value="1"/>
</dbReference>
<comment type="caution">
    <text evidence="1">The sequence shown here is derived from an EMBL/GenBank/DDBJ whole genome shotgun (WGS) entry which is preliminary data.</text>
</comment>
<evidence type="ECO:0000313" key="1">
    <source>
        <dbReference type="EMBL" id="KAF7849326.1"/>
    </source>
</evidence>
<dbReference type="Pfam" id="PF00560">
    <property type="entry name" value="LRR_1"/>
    <property type="match status" value="1"/>
</dbReference>
<dbReference type="Gene3D" id="3.80.10.10">
    <property type="entry name" value="Ribonuclease Inhibitor"/>
    <property type="match status" value="2"/>
</dbReference>
<dbReference type="OrthoDB" id="10659472at2759"/>
<sequence>MSCISGITKLPSTIGLVRKLEELDASGCHDLTDEIPKEIGGHSWLKILNLSNTHILGLPTIISHLSRLQTIDLEPCPELKRIDAPSQQVTPITALPTNIFTLSRLETLTLCCENVEFFPRVSSCLRMLILRFLASAQSPDFSNLKNLSTLTFYGCSIPEFSKVLDLLCMKNLEDICLSNCKLLVKIRGFGKLESLHYLWVEFCNSMKRMLDQSRLREPKKLRV</sequence>
<dbReference type="InterPro" id="IPR032675">
    <property type="entry name" value="LRR_dom_sf"/>
</dbReference>
<dbReference type="AlphaFoldDB" id="A0A8T0CST0"/>
<gene>
    <name evidence="1" type="ORF">BT93_L0972</name>
</gene>
<proteinExistence type="predicted"/>
<reference evidence="1" key="1">
    <citation type="submission" date="2020-05" db="EMBL/GenBank/DDBJ databases">
        <title>WGS assembly of Corymbia citriodora subspecies variegata.</title>
        <authorList>
            <person name="Barry K."/>
            <person name="Hundley H."/>
            <person name="Shu S."/>
            <person name="Jenkins J."/>
            <person name="Grimwood J."/>
            <person name="Baten A."/>
        </authorList>
    </citation>
    <scope>NUCLEOTIDE SEQUENCE</scope>
    <source>
        <strain evidence="1">CV2-018</strain>
    </source>
</reference>
<evidence type="ECO:0000313" key="2">
    <source>
        <dbReference type="Proteomes" id="UP000806378"/>
    </source>
</evidence>
<name>A0A8T0CST0_CORYI</name>